<comment type="caution">
    <text evidence="1">The sequence shown here is derived from an EMBL/GenBank/DDBJ whole genome shotgun (WGS) entry which is preliminary data.</text>
</comment>
<keyword evidence="2" id="KW-1185">Reference proteome</keyword>
<dbReference type="Proteomes" id="UP001243757">
    <property type="component" value="Unassembled WGS sequence"/>
</dbReference>
<evidence type="ECO:0000313" key="1">
    <source>
        <dbReference type="EMBL" id="MDK3020450.1"/>
    </source>
</evidence>
<accession>A0ABT7F7I4</accession>
<sequence>MNALTSCFPANALPAMLADAGPFSLICVGETLVHDPDLGSWPVQTTVLLGRFRELDEAIGCAARRGRPGGLRAEDMPGFTPNLLVLQDHQQRLCLAGRITSAGLIWCAPVASEAEARRVVQKACRLRGQAMAAQDRGEYETACDLRRDATALDARLVDPAWRGVVQIGRLQAA</sequence>
<gene>
    <name evidence="1" type="ORF">QO033_22450</name>
</gene>
<organism evidence="1 2">
    <name type="scientific">Pseudodonghicola flavimaris</name>
    <dbReference type="NCBI Taxonomy" id="3050036"/>
    <lineage>
        <taxon>Bacteria</taxon>
        <taxon>Pseudomonadati</taxon>
        <taxon>Pseudomonadota</taxon>
        <taxon>Alphaproteobacteria</taxon>
        <taxon>Rhodobacterales</taxon>
        <taxon>Paracoccaceae</taxon>
        <taxon>Pseudodonghicola</taxon>
    </lineage>
</organism>
<name>A0ABT7F7I4_9RHOB</name>
<protein>
    <submittedName>
        <fullName evidence="1">Uncharacterized protein</fullName>
    </submittedName>
</protein>
<reference evidence="1 2" key="1">
    <citation type="submission" date="2023-05" db="EMBL/GenBank/DDBJ databases">
        <title>Pseudodonghicola sp. nov.</title>
        <authorList>
            <person name="Huang J."/>
        </authorList>
    </citation>
    <scope>NUCLEOTIDE SEQUENCE [LARGE SCALE GENOMIC DNA]</scope>
    <source>
        <strain evidence="1 2">IC7</strain>
    </source>
</reference>
<dbReference type="RefSeq" id="WP_284483106.1">
    <property type="nucleotide sequence ID" value="NZ_JASNJD010000025.1"/>
</dbReference>
<proteinExistence type="predicted"/>
<dbReference type="EMBL" id="JASNJD010000025">
    <property type="protein sequence ID" value="MDK3020450.1"/>
    <property type="molecule type" value="Genomic_DNA"/>
</dbReference>
<evidence type="ECO:0000313" key="2">
    <source>
        <dbReference type="Proteomes" id="UP001243757"/>
    </source>
</evidence>